<protein>
    <recommendedName>
        <fullName evidence="6">Iron-sulfur cluster carrier protein</fullName>
    </recommendedName>
</protein>
<dbReference type="HAMAP" id="MF_02040">
    <property type="entry name" value="Mrp_NBP35"/>
    <property type="match status" value="1"/>
</dbReference>
<evidence type="ECO:0000256" key="6">
    <source>
        <dbReference type="HAMAP-Rule" id="MF_02040"/>
    </source>
</evidence>
<keyword evidence="2 6" id="KW-0547">Nucleotide-binding</keyword>
<dbReference type="PANTHER" id="PTHR42961:SF2">
    <property type="entry name" value="IRON-SULFUR PROTEIN NUBPL"/>
    <property type="match status" value="1"/>
</dbReference>
<organism evidence="7 8">
    <name type="scientific">Rickettsia canadensis str. CA410</name>
    <dbReference type="NCBI Taxonomy" id="1105107"/>
    <lineage>
        <taxon>Bacteria</taxon>
        <taxon>Pseudomonadati</taxon>
        <taxon>Pseudomonadota</taxon>
        <taxon>Alphaproteobacteria</taxon>
        <taxon>Rickettsiales</taxon>
        <taxon>Rickettsiaceae</taxon>
        <taxon>Rickettsieae</taxon>
        <taxon>Rickettsia</taxon>
        <taxon>belli group</taxon>
    </lineage>
</organism>
<dbReference type="PROSITE" id="PS01215">
    <property type="entry name" value="MRP"/>
    <property type="match status" value="1"/>
</dbReference>
<gene>
    <name evidence="7" type="ORF">RCA_00600</name>
</gene>
<sequence>MAKLHQRHIIDKIQNITFKDGTFLKQVISDIVIKDNNIGFSIDISGKTKLEAEEIRLKAINKLNKISEIGNITIVFTSHKTSERKSQKPKHFVENVKKIILVASGKGGVGKSTISALIAQQLSLENYRVGIVDADIYGPSIPHIFGINEVPKTIKGQIIPITAKNRYLSKFAYREEFEGNTEHSTATYKEVCKDASIGSTYKLPLELKFGKISTIQIMSIGFFVKDYSAIIWRGPMASKTIYQLLSVTKWDNLDYLIIDMPPGTGDIHLSILENYHLDGVIIVTTPQKISEIDVIRSIDLYQKLGLPILGIIENMSYMLEDNSGHHLSQKYNIPLMAQIPITLQIADACDKSLPLTDLLTLPLEKYLS</sequence>
<keyword evidence="4 6" id="KW-0408">Iron</keyword>
<comment type="function">
    <text evidence="6">Binds and transfers iron-sulfur (Fe-S) clusters to target apoproteins. Can hydrolyze ATP.</text>
</comment>
<dbReference type="InterPro" id="IPR044304">
    <property type="entry name" value="NUBPL-like"/>
</dbReference>
<keyword evidence="8" id="KW-1185">Reference proteome</keyword>
<name>A0ABN4AAE7_RICCA</name>
<evidence type="ECO:0000256" key="5">
    <source>
        <dbReference type="ARBA" id="ARBA00023014"/>
    </source>
</evidence>
<evidence type="ECO:0000256" key="2">
    <source>
        <dbReference type="ARBA" id="ARBA00022741"/>
    </source>
</evidence>
<comment type="similarity">
    <text evidence="6">Belongs to the Mrp/NBP35 ATP-binding proteins family.</text>
</comment>
<dbReference type="CDD" id="cd02037">
    <property type="entry name" value="Mrp_NBP35"/>
    <property type="match status" value="1"/>
</dbReference>
<dbReference type="Proteomes" id="UP000007878">
    <property type="component" value="Chromosome"/>
</dbReference>
<dbReference type="InterPro" id="IPR027417">
    <property type="entry name" value="P-loop_NTPase"/>
</dbReference>
<keyword evidence="1 6" id="KW-0479">Metal-binding</keyword>
<dbReference type="InterPro" id="IPR005728">
    <property type="entry name" value="RPE1"/>
</dbReference>
<dbReference type="InterPro" id="IPR033756">
    <property type="entry name" value="YlxH/NBP35"/>
</dbReference>
<dbReference type="PANTHER" id="PTHR42961">
    <property type="entry name" value="IRON-SULFUR PROTEIN NUBPL"/>
    <property type="match status" value="1"/>
</dbReference>
<proteinExistence type="inferred from homology"/>
<dbReference type="EMBL" id="CP003304">
    <property type="protein sequence ID" value="AFB20697.1"/>
    <property type="molecule type" value="Genomic_DNA"/>
</dbReference>
<keyword evidence="6" id="KW-0378">Hydrolase</keyword>
<evidence type="ECO:0000256" key="3">
    <source>
        <dbReference type="ARBA" id="ARBA00022840"/>
    </source>
</evidence>
<dbReference type="Pfam" id="PF10609">
    <property type="entry name" value="ParA"/>
    <property type="match status" value="2"/>
</dbReference>
<feature type="binding site" evidence="6">
    <location>
        <begin position="105"/>
        <end position="112"/>
    </location>
    <ligand>
        <name>ATP</name>
        <dbReference type="ChEBI" id="CHEBI:30616"/>
    </ligand>
</feature>
<keyword evidence="3 6" id="KW-0067">ATP-binding</keyword>
<evidence type="ECO:0000313" key="7">
    <source>
        <dbReference type="EMBL" id="AFB20697.1"/>
    </source>
</evidence>
<dbReference type="RefSeq" id="WP_014363574.1">
    <property type="nucleotide sequence ID" value="NC_016929.1"/>
</dbReference>
<comment type="subunit">
    <text evidence="6">Homodimer.</text>
</comment>
<dbReference type="Gene3D" id="3.40.50.300">
    <property type="entry name" value="P-loop containing nucleotide triphosphate hydrolases"/>
    <property type="match status" value="1"/>
</dbReference>
<reference evidence="8" key="1">
    <citation type="submission" date="2012-02" db="EMBL/GenBank/DDBJ databases">
        <title>Complete genome sequence of Rickettsia parkeri strain Portsmouth.</title>
        <authorList>
            <person name="Johnson S.L."/>
            <person name="Munk A.C."/>
            <person name="Han S."/>
            <person name="Bruce D.C."/>
            <person name="Dasch G.A."/>
        </authorList>
    </citation>
    <scope>NUCLEOTIDE SEQUENCE [LARGE SCALE GENOMIC DNA]</scope>
    <source>
        <strain evidence="8">CA410</strain>
    </source>
</reference>
<evidence type="ECO:0000256" key="4">
    <source>
        <dbReference type="ARBA" id="ARBA00023004"/>
    </source>
</evidence>
<dbReference type="InterPro" id="IPR019591">
    <property type="entry name" value="Mrp/NBP35_ATP-bd"/>
</dbReference>
<dbReference type="SUPFAM" id="SSF52540">
    <property type="entry name" value="P-loop containing nucleoside triphosphate hydrolases"/>
    <property type="match status" value="1"/>
</dbReference>
<dbReference type="NCBIfam" id="TIGR01045">
    <property type="entry name" value="RPE1"/>
    <property type="match status" value="1"/>
</dbReference>
<evidence type="ECO:0000313" key="8">
    <source>
        <dbReference type="Proteomes" id="UP000007878"/>
    </source>
</evidence>
<dbReference type="InterPro" id="IPR000808">
    <property type="entry name" value="Mrp-like_CS"/>
</dbReference>
<evidence type="ECO:0000256" key="1">
    <source>
        <dbReference type="ARBA" id="ARBA00022723"/>
    </source>
</evidence>
<keyword evidence="5 6" id="KW-0411">Iron-sulfur</keyword>
<accession>A0ABN4AAE7</accession>